<dbReference type="Proteomes" id="UP001159641">
    <property type="component" value="Unassembled WGS sequence"/>
</dbReference>
<gene>
    <name evidence="6" type="ORF">J1605_019970</name>
</gene>
<dbReference type="SUPFAM" id="SSF50405">
    <property type="entry name" value="Actin-crosslinking proteins"/>
    <property type="match status" value="3"/>
</dbReference>
<accession>A0AB34HKV3</accession>
<proteinExistence type="predicted"/>
<dbReference type="GO" id="GO:0051015">
    <property type="term" value="F:actin filament binding"/>
    <property type="evidence" value="ECO:0007669"/>
    <property type="project" value="InterPro"/>
</dbReference>
<sequence length="382" mass="42057">MKVQSAAEGARTAEVAEQRSRGPPREPATDLPGCTGLRFAATLTANCTAEAPQIQFVLINCSNKYLTAETFGFKVNQWASSLKKMQMQMLVQPPDELGSGQLPGGGEGWLRNLRTRGAQHFPVVAHDDDGCKSLQSEGHRRLYFGGTEDRLPRFARTPSPAEKGSVHIATQLQANICSVARKSHGHLSARPADKIAVDRDDQRYTWDPEPATGYALELCSGKVAFRDCEDRYLAPSRQGHQGGTCPRARLWTCRPIRTERPTNRFSSLEIDGSTKKRACRTHSGEYWMLTATGGVPSTSSAKDTGCYFDIEWHDQRTILRASNGKFVTAKRNGHLAALVETAGDSELFFMKLINSLRVVFRGDHGFIGCRKVTGILDANRSS</sequence>
<name>A0AB34HKV3_ESCRO</name>
<dbReference type="FunFam" id="2.80.10.50:FF:000008">
    <property type="entry name" value="Fascin"/>
    <property type="match status" value="1"/>
</dbReference>
<dbReference type="GO" id="GO:0030674">
    <property type="term" value="F:protein-macromolecule adaptor activity"/>
    <property type="evidence" value="ECO:0007669"/>
    <property type="project" value="InterPro"/>
</dbReference>
<keyword evidence="3" id="KW-0009">Actin-binding</keyword>
<feature type="compositionally biased region" description="Basic and acidic residues" evidence="4">
    <location>
        <begin position="14"/>
        <end position="28"/>
    </location>
</feature>
<comment type="caution">
    <text evidence="6">The sequence shown here is derived from an EMBL/GenBank/DDBJ whole genome shotgun (WGS) entry which is preliminary data.</text>
</comment>
<dbReference type="Gene3D" id="2.80.10.50">
    <property type="match status" value="2"/>
</dbReference>
<comment type="subcellular location">
    <subcellularLocation>
        <location evidence="1">Cytoplasm</location>
    </subcellularLocation>
</comment>
<organism evidence="6 7">
    <name type="scientific">Eschrichtius robustus</name>
    <name type="common">California gray whale</name>
    <name type="synonym">Eschrichtius gibbosus</name>
    <dbReference type="NCBI Taxonomy" id="9764"/>
    <lineage>
        <taxon>Eukaryota</taxon>
        <taxon>Metazoa</taxon>
        <taxon>Chordata</taxon>
        <taxon>Craniata</taxon>
        <taxon>Vertebrata</taxon>
        <taxon>Euteleostomi</taxon>
        <taxon>Mammalia</taxon>
        <taxon>Eutheria</taxon>
        <taxon>Laurasiatheria</taxon>
        <taxon>Artiodactyla</taxon>
        <taxon>Whippomorpha</taxon>
        <taxon>Cetacea</taxon>
        <taxon>Mysticeti</taxon>
        <taxon>Eschrichtiidae</taxon>
        <taxon>Eschrichtius</taxon>
    </lineage>
</organism>
<keyword evidence="2" id="KW-0963">Cytoplasm</keyword>
<evidence type="ECO:0000259" key="5">
    <source>
        <dbReference type="Pfam" id="PF06268"/>
    </source>
</evidence>
<feature type="domain" description="Fascin-like" evidence="5">
    <location>
        <begin position="268"/>
        <end position="348"/>
    </location>
</feature>
<feature type="region of interest" description="Disordered" evidence="4">
    <location>
        <begin position="1"/>
        <end position="33"/>
    </location>
</feature>
<keyword evidence="7" id="KW-1185">Reference proteome</keyword>
<dbReference type="InterPro" id="IPR022768">
    <property type="entry name" value="Fascin-like_dom"/>
</dbReference>
<evidence type="ECO:0000313" key="6">
    <source>
        <dbReference type="EMBL" id="KAJ8792119.1"/>
    </source>
</evidence>
<dbReference type="GO" id="GO:0005737">
    <property type="term" value="C:cytoplasm"/>
    <property type="evidence" value="ECO:0007669"/>
    <property type="project" value="UniProtKB-SubCell"/>
</dbReference>
<protein>
    <recommendedName>
        <fullName evidence="5">Fascin-like domain-containing protein</fullName>
    </recommendedName>
</protein>
<reference evidence="6 7" key="1">
    <citation type="submission" date="2022-11" db="EMBL/GenBank/DDBJ databases">
        <title>Whole genome sequence of Eschrichtius robustus ER-17-0199.</title>
        <authorList>
            <person name="Bruniche-Olsen A."/>
            <person name="Black A.N."/>
            <person name="Fields C.J."/>
            <person name="Walden K."/>
            <person name="Dewoody J.A."/>
        </authorList>
    </citation>
    <scope>NUCLEOTIDE SEQUENCE [LARGE SCALE GENOMIC DNA]</scope>
    <source>
        <strain evidence="6">ER-17-0199</strain>
        <tissue evidence="6">Blubber</tissue>
    </source>
</reference>
<evidence type="ECO:0000313" key="7">
    <source>
        <dbReference type="Proteomes" id="UP001159641"/>
    </source>
</evidence>
<dbReference type="InterPro" id="IPR008999">
    <property type="entry name" value="Actin-crosslinking"/>
</dbReference>
<evidence type="ECO:0000256" key="4">
    <source>
        <dbReference type="SAM" id="MobiDB-lite"/>
    </source>
</evidence>
<dbReference type="AlphaFoldDB" id="A0AB34HKV3"/>
<evidence type="ECO:0000256" key="2">
    <source>
        <dbReference type="ARBA" id="ARBA00022490"/>
    </source>
</evidence>
<dbReference type="Pfam" id="PF06268">
    <property type="entry name" value="Fascin"/>
    <property type="match status" value="1"/>
</dbReference>
<evidence type="ECO:0000256" key="1">
    <source>
        <dbReference type="ARBA" id="ARBA00004496"/>
    </source>
</evidence>
<evidence type="ECO:0000256" key="3">
    <source>
        <dbReference type="ARBA" id="ARBA00023203"/>
    </source>
</evidence>
<dbReference type="EMBL" id="JAIQCJ010001134">
    <property type="protein sequence ID" value="KAJ8792119.1"/>
    <property type="molecule type" value="Genomic_DNA"/>
</dbReference>